<sequence length="199" mass="21667">MPYLRFLAELRPARPVESLDVALVVEDATGAAFFTDVMLQDGGFLTGWQPHTQEVLRRARDASGNPLPVRHYCAVGRGPMILVLPNRGEVTSGLDVTIRASDPMPRLSLAHEFGAHRSTAPAPASEAVLAATTRAATLDGQQVPGWGSRFLFAPAVDAKFEVDPEYRADLSDPPQTPPARPHMRVFASLKEWVSGPERF</sequence>
<dbReference type="Proteomes" id="UP001163687">
    <property type="component" value="Chromosome"/>
</dbReference>
<dbReference type="RefSeq" id="WP_264842564.1">
    <property type="nucleotide sequence ID" value="NZ_AP025628.1"/>
</dbReference>
<organism evidence="1 2">
    <name type="scientific">Caldinitratiruptor microaerophilus</name>
    <dbReference type="NCBI Taxonomy" id="671077"/>
    <lineage>
        <taxon>Bacteria</taxon>
        <taxon>Bacillati</taxon>
        <taxon>Bacillota</taxon>
        <taxon>Clostridia</taxon>
        <taxon>Eubacteriales</taxon>
        <taxon>Symbiobacteriaceae</taxon>
        <taxon>Caldinitratiruptor</taxon>
    </lineage>
</organism>
<reference evidence="1" key="1">
    <citation type="submission" date="2022-03" db="EMBL/GenBank/DDBJ databases">
        <title>Complete genome sequence of Caldinitratiruptor microaerophilus.</title>
        <authorList>
            <person name="Mukaiyama R."/>
            <person name="Nishiyama T."/>
            <person name="Ueda K."/>
        </authorList>
    </citation>
    <scope>NUCLEOTIDE SEQUENCE</scope>
    <source>
        <strain evidence="1">JCM 16183</strain>
    </source>
</reference>
<gene>
    <name evidence="1" type="ORF">caldi_30250</name>
</gene>
<evidence type="ECO:0000313" key="1">
    <source>
        <dbReference type="EMBL" id="BDG61935.1"/>
    </source>
</evidence>
<dbReference type="KEGG" id="cmic:caldi_30250"/>
<proteinExistence type="predicted"/>
<name>A0AA35CM94_9FIRM</name>
<evidence type="ECO:0000313" key="2">
    <source>
        <dbReference type="Proteomes" id="UP001163687"/>
    </source>
</evidence>
<accession>A0AA35CM94</accession>
<keyword evidence="2" id="KW-1185">Reference proteome</keyword>
<dbReference type="EMBL" id="AP025628">
    <property type="protein sequence ID" value="BDG61935.1"/>
    <property type="molecule type" value="Genomic_DNA"/>
</dbReference>
<dbReference type="AlphaFoldDB" id="A0AA35CM94"/>
<protein>
    <submittedName>
        <fullName evidence="1">Uncharacterized protein</fullName>
    </submittedName>
</protein>